<dbReference type="AlphaFoldDB" id="A0A504YHZ7"/>
<evidence type="ECO:0000313" key="2">
    <source>
        <dbReference type="Proteomes" id="UP000316759"/>
    </source>
</evidence>
<comment type="caution">
    <text evidence="1">The sequence shown here is derived from an EMBL/GenBank/DDBJ whole genome shotgun (WGS) entry which is preliminary data.</text>
</comment>
<protein>
    <submittedName>
        <fullName evidence="1">Uncharacterized protein</fullName>
    </submittedName>
</protein>
<dbReference type="Proteomes" id="UP000316759">
    <property type="component" value="Unassembled WGS sequence"/>
</dbReference>
<evidence type="ECO:0000313" key="1">
    <source>
        <dbReference type="EMBL" id="TPP60834.1"/>
    </source>
</evidence>
<reference evidence="1 2" key="1">
    <citation type="submission" date="2019-04" db="EMBL/GenBank/DDBJ databases">
        <title>Annotation for the trematode Fasciola gigantica.</title>
        <authorList>
            <person name="Choi Y.-J."/>
        </authorList>
    </citation>
    <scope>NUCLEOTIDE SEQUENCE [LARGE SCALE GENOMIC DNA]</scope>
    <source>
        <strain evidence="1">Uganda_cow_1</strain>
    </source>
</reference>
<name>A0A504YHZ7_FASGI</name>
<keyword evidence="2" id="KW-1185">Reference proteome</keyword>
<accession>A0A504YHZ7</accession>
<organism evidence="1 2">
    <name type="scientific">Fasciola gigantica</name>
    <name type="common">Giant liver fluke</name>
    <dbReference type="NCBI Taxonomy" id="46835"/>
    <lineage>
        <taxon>Eukaryota</taxon>
        <taxon>Metazoa</taxon>
        <taxon>Spiralia</taxon>
        <taxon>Lophotrochozoa</taxon>
        <taxon>Platyhelminthes</taxon>
        <taxon>Trematoda</taxon>
        <taxon>Digenea</taxon>
        <taxon>Plagiorchiida</taxon>
        <taxon>Echinostomata</taxon>
        <taxon>Echinostomatoidea</taxon>
        <taxon>Fasciolidae</taxon>
        <taxon>Fasciola</taxon>
    </lineage>
</organism>
<gene>
    <name evidence="1" type="ORF">FGIG_01119</name>
</gene>
<dbReference type="OrthoDB" id="8961818at2759"/>
<sequence>MFVVVDFLEESTVAMVDEMWIVDEEHMQWPSVGASRAQRLVREGRPPPANPKKHKVKVYRSVGMTILLTFPKHFPRCTWESGNLTSTPIVSP</sequence>
<dbReference type="EMBL" id="SUNJ01008908">
    <property type="protein sequence ID" value="TPP60834.1"/>
    <property type="molecule type" value="Genomic_DNA"/>
</dbReference>
<proteinExistence type="predicted"/>